<reference evidence="2 3" key="1">
    <citation type="submission" date="2017-03" db="EMBL/GenBank/DDBJ databases">
        <title>WGS assembly of Porphyra umbilicalis.</title>
        <authorList>
            <person name="Brawley S.H."/>
            <person name="Blouin N.A."/>
            <person name="Ficko-Blean E."/>
            <person name="Wheeler G.L."/>
            <person name="Lohr M."/>
            <person name="Goodson H.V."/>
            <person name="Jenkins J.W."/>
            <person name="Blaby-Haas C.E."/>
            <person name="Helliwell K.E."/>
            <person name="Chan C."/>
            <person name="Marriage T."/>
            <person name="Bhattacharya D."/>
            <person name="Klein A.S."/>
            <person name="Badis Y."/>
            <person name="Brodie J."/>
            <person name="Cao Y."/>
            <person name="Collen J."/>
            <person name="Dittami S.M."/>
            <person name="Gachon C.M."/>
            <person name="Green B.R."/>
            <person name="Karpowicz S."/>
            <person name="Kim J.W."/>
            <person name="Kudahl U."/>
            <person name="Lin S."/>
            <person name="Michel G."/>
            <person name="Mittag M."/>
            <person name="Olson B.J."/>
            <person name="Pangilinan J."/>
            <person name="Peng Y."/>
            <person name="Qiu H."/>
            <person name="Shu S."/>
            <person name="Singer J.T."/>
            <person name="Smith A.G."/>
            <person name="Sprecher B.N."/>
            <person name="Wagner V."/>
            <person name="Wang W."/>
            <person name="Wang Z.-Y."/>
            <person name="Yan J."/>
            <person name="Yarish C."/>
            <person name="Zoeuner-Riek S."/>
            <person name="Zhuang Y."/>
            <person name="Zou Y."/>
            <person name="Lindquist E.A."/>
            <person name="Grimwood J."/>
            <person name="Barry K."/>
            <person name="Rokhsar D.S."/>
            <person name="Schmutz J."/>
            <person name="Stiller J.W."/>
            <person name="Grossman A.R."/>
            <person name="Prochnik S.E."/>
        </authorList>
    </citation>
    <scope>NUCLEOTIDE SEQUENCE [LARGE SCALE GENOMIC DNA]</scope>
    <source>
        <strain evidence="2">4086291</strain>
    </source>
</reference>
<feature type="domain" description="Helitron helicase-like" evidence="1">
    <location>
        <begin position="185"/>
        <end position="414"/>
    </location>
</feature>
<dbReference type="Proteomes" id="UP000218209">
    <property type="component" value="Unassembled WGS sequence"/>
</dbReference>
<dbReference type="AlphaFoldDB" id="A0A1X6NQG5"/>
<dbReference type="EMBL" id="KV919214">
    <property type="protein sequence ID" value="OSX70760.1"/>
    <property type="molecule type" value="Genomic_DNA"/>
</dbReference>
<evidence type="ECO:0000259" key="1">
    <source>
        <dbReference type="Pfam" id="PF14214"/>
    </source>
</evidence>
<accession>A0A1X6NQG5</accession>
<protein>
    <recommendedName>
        <fullName evidence="1">Helitron helicase-like domain-containing protein</fullName>
    </recommendedName>
</protein>
<evidence type="ECO:0000313" key="3">
    <source>
        <dbReference type="Proteomes" id="UP000218209"/>
    </source>
</evidence>
<dbReference type="Pfam" id="PF14214">
    <property type="entry name" value="Helitron_like_N"/>
    <property type="match status" value="1"/>
</dbReference>
<sequence length="510" mass="55179">MTPAQDLAVRRSHRVRSARLTELYEFFTAHNKLYSERAVQRRAGHFVDHDPVFERANGDTTSAAAHDFEQAMDADQSNVRQRVVADAAASPEEELLVRSAGGVHVSYDGSTMAERLQVAGPARNQGPTVAGGPVVIRQGGALVPDSTPFLVEMLVPGLIAFGRGGPDEPRPVRVSKLECLRHYALLSLRRFAQDTVYTLMAFDMSARHQAMAQASLYCRLSSTEQNAAIANVTPQELSALLDYDTACLSAARNNLPRPPVPPDVGRAKTLTNRFRAAAAHGKGSNPARQVHLRRGFSLQTRFGSASLFVTISPKDNGSLTVAYLAGQVACDKLEEIDISNLPSQAARFAATSKDPVACARYFNRIVRCFFQDVVGYDREEQRPHARGGIFGHVEAFIAGFETQGDGTLHFHSMLWLYGMAGGRLQLADLLKSDSYRASFLSFSDSVQCHSAPLPTEATCPTCVDAPGAVVAVEPSSVAFTRAAGRTEAPVTARCVTCKSEFGYGDLIMAS</sequence>
<evidence type="ECO:0000313" key="2">
    <source>
        <dbReference type="EMBL" id="OSX70760.1"/>
    </source>
</evidence>
<proteinExistence type="predicted"/>
<dbReference type="InterPro" id="IPR025476">
    <property type="entry name" value="Helitron_helicase-like"/>
</dbReference>
<keyword evidence="3" id="KW-1185">Reference proteome</keyword>
<gene>
    <name evidence="2" type="ORF">BU14_0673s0012</name>
</gene>
<dbReference type="OrthoDB" id="124644at2759"/>
<name>A0A1X6NQG5_PORUM</name>
<organism evidence="2 3">
    <name type="scientific">Porphyra umbilicalis</name>
    <name type="common">Purple laver</name>
    <name type="synonym">Red alga</name>
    <dbReference type="NCBI Taxonomy" id="2786"/>
    <lineage>
        <taxon>Eukaryota</taxon>
        <taxon>Rhodophyta</taxon>
        <taxon>Bangiophyceae</taxon>
        <taxon>Bangiales</taxon>
        <taxon>Bangiaceae</taxon>
        <taxon>Porphyra</taxon>
    </lineage>
</organism>